<comment type="caution">
    <text evidence="2">The sequence shown here is derived from an EMBL/GenBank/DDBJ whole genome shotgun (WGS) entry which is preliminary data.</text>
</comment>
<evidence type="ECO:0000313" key="2">
    <source>
        <dbReference type="EMBL" id="HIP88818.1"/>
    </source>
</evidence>
<gene>
    <name evidence="2" type="ORF">EYH24_02405</name>
</gene>
<protein>
    <submittedName>
        <fullName evidence="2">Uncharacterized protein</fullName>
    </submittedName>
</protein>
<evidence type="ECO:0000256" key="1">
    <source>
        <dbReference type="SAM" id="Phobius"/>
    </source>
</evidence>
<organism evidence="2 3">
    <name type="scientific">Thermococcus paralvinellae</name>
    <dbReference type="NCBI Taxonomy" id="582419"/>
    <lineage>
        <taxon>Archaea</taxon>
        <taxon>Methanobacteriati</taxon>
        <taxon>Methanobacteriota</taxon>
        <taxon>Thermococci</taxon>
        <taxon>Thermococcales</taxon>
        <taxon>Thermococcaceae</taxon>
        <taxon>Thermococcus</taxon>
    </lineage>
</organism>
<feature type="transmembrane region" description="Helical" evidence="1">
    <location>
        <begin position="14"/>
        <end position="34"/>
    </location>
</feature>
<reference evidence="2" key="1">
    <citation type="journal article" date="2020" name="ISME J.">
        <title>Gammaproteobacteria mediating utilization of methyl-, sulfur- and petroleum organic compounds in deep ocean hydrothermal plumes.</title>
        <authorList>
            <person name="Zhou Z."/>
            <person name="Liu Y."/>
            <person name="Pan J."/>
            <person name="Cron B.R."/>
            <person name="Toner B.M."/>
            <person name="Anantharaman K."/>
            <person name="Breier J.A."/>
            <person name="Dick G.J."/>
            <person name="Li M."/>
        </authorList>
    </citation>
    <scope>NUCLEOTIDE SEQUENCE</scope>
    <source>
        <strain evidence="2">SZUA-1476</strain>
    </source>
</reference>
<name>A0A832ZFC6_9EURY</name>
<accession>A0A832ZFC6</accession>
<evidence type="ECO:0000313" key="3">
    <source>
        <dbReference type="Proteomes" id="UP000653692"/>
    </source>
</evidence>
<dbReference type="AlphaFoldDB" id="A0A832ZFC6"/>
<feature type="transmembrane region" description="Helical" evidence="1">
    <location>
        <begin position="83"/>
        <end position="100"/>
    </location>
</feature>
<keyword evidence="1" id="KW-1133">Transmembrane helix</keyword>
<dbReference type="EMBL" id="DQUR01000084">
    <property type="protein sequence ID" value="HIP88818.1"/>
    <property type="molecule type" value="Genomic_DNA"/>
</dbReference>
<feature type="transmembrane region" description="Helical" evidence="1">
    <location>
        <begin position="54"/>
        <end position="71"/>
    </location>
</feature>
<keyword evidence="1" id="KW-0472">Membrane</keyword>
<dbReference type="Proteomes" id="UP000653692">
    <property type="component" value="Unassembled WGS sequence"/>
</dbReference>
<proteinExistence type="predicted"/>
<sequence length="126" mass="14825">MRVFKLTPKEKERFMKNLPIFFFYYLILFVFFWYGLSHKTPEEIRRGGLPRPTSMSIASVIILLIVFYLRCRDNPKKCITEKSGFFAIFGLYVMYLISAYTGSVALLFIITVSMIYVNTLIKVKIH</sequence>
<keyword evidence="1" id="KW-0812">Transmembrane</keyword>